<evidence type="ECO:0000259" key="5">
    <source>
        <dbReference type="Pfam" id="PF00462"/>
    </source>
</evidence>
<evidence type="ECO:0000256" key="2">
    <source>
        <dbReference type="ARBA" id="ARBA00007568"/>
    </source>
</evidence>
<feature type="domain" description="Glutaredoxin" evidence="5">
    <location>
        <begin position="2"/>
        <end position="63"/>
    </location>
</feature>
<name>A0A4S4EUM6_CAMSN</name>
<keyword evidence="7" id="KW-1185">Reference proteome</keyword>
<sequence length="315" mass="34074">MLIFSKSSCCIYHTIKKLIHGFGASPTIYELDELSNGQQLERELLSLGHEPSVPAVFIGGELVGGSNEVMSLHLQGRLVQLLIQAGAIFVQVLDAKTKLIHGFGASPTIYELDELSNEQQLERELLSLGREPSVPAVFIGGELVGSSNEVMSLHLQGRLVQLLIQARAIFVQVLDAKTASLYNFHQSSSSSQPTLNSLSLHHKHSSTIFPTMATVTALVAEKPMVIFSKSSCCICHSIKKLIHGFGASPTIYELDELSNGQQLERELLSLGREPSVPAVFIGGELVGGSKEVMSLHLQGKLVQLLIQAGAIFVQV</sequence>
<dbReference type="PRINTS" id="PR00160">
    <property type="entry name" value="GLUTAREDOXIN"/>
</dbReference>
<evidence type="ECO:0000313" key="7">
    <source>
        <dbReference type="Proteomes" id="UP000306102"/>
    </source>
</evidence>
<comment type="subcellular location">
    <subcellularLocation>
        <location evidence="1">Cytoplasm</location>
    </subcellularLocation>
</comment>
<organism evidence="6 7">
    <name type="scientific">Camellia sinensis var. sinensis</name>
    <name type="common">China tea</name>
    <dbReference type="NCBI Taxonomy" id="542762"/>
    <lineage>
        <taxon>Eukaryota</taxon>
        <taxon>Viridiplantae</taxon>
        <taxon>Streptophyta</taxon>
        <taxon>Embryophyta</taxon>
        <taxon>Tracheophyta</taxon>
        <taxon>Spermatophyta</taxon>
        <taxon>Magnoliopsida</taxon>
        <taxon>eudicotyledons</taxon>
        <taxon>Gunneridae</taxon>
        <taxon>Pentapetalae</taxon>
        <taxon>asterids</taxon>
        <taxon>Ericales</taxon>
        <taxon>Theaceae</taxon>
        <taxon>Camellia</taxon>
    </lineage>
</organism>
<dbReference type="PROSITE" id="PS51354">
    <property type="entry name" value="GLUTAREDOXIN_2"/>
    <property type="match status" value="3"/>
</dbReference>
<dbReference type="NCBIfam" id="TIGR02189">
    <property type="entry name" value="GlrX-like_plant"/>
    <property type="match status" value="2"/>
</dbReference>
<comment type="similarity">
    <text evidence="2">Belongs to the glutaredoxin family. CC-type subfamily.</text>
</comment>
<feature type="domain" description="Glutaredoxin" evidence="5">
    <location>
        <begin position="225"/>
        <end position="286"/>
    </location>
</feature>
<evidence type="ECO:0000256" key="3">
    <source>
        <dbReference type="ARBA" id="ARBA00022490"/>
    </source>
</evidence>
<dbReference type="Pfam" id="PF00462">
    <property type="entry name" value="Glutaredoxin"/>
    <property type="match status" value="2"/>
</dbReference>
<protein>
    <recommendedName>
        <fullName evidence="5">Glutaredoxin domain-containing protein</fullName>
    </recommendedName>
</protein>
<evidence type="ECO:0000313" key="6">
    <source>
        <dbReference type="EMBL" id="THG20623.1"/>
    </source>
</evidence>
<gene>
    <name evidence="6" type="ORF">TEA_013775</name>
</gene>
<dbReference type="InterPro" id="IPR011905">
    <property type="entry name" value="GlrX-like_pln_2"/>
</dbReference>
<accession>A0A4S4EUM6</accession>
<reference evidence="6 7" key="1">
    <citation type="journal article" date="2018" name="Proc. Natl. Acad. Sci. U.S.A.">
        <title>Draft genome sequence of Camellia sinensis var. sinensis provides insights into the evolution of the tea genome and tea quality.</title>
        <authorList>
            <person name="Wei C."/>
            <person name="Yang H."/>
            <person name="Wang S."/>
            <person name="Zhao J."/>
            <person name="Liu C."/>
            <person name="Gao L."/>
            <person name="Xia E."/>
            <person name="Lu Y."/>
            <person name="Tai Y."/>
            <person name="She G."/>
            <person name="Sun J."/>
            <person name="Cao H."/>
            <person name="Tong W."/>
            <person name="Gao Q."/>
            <person name="Li Y."/>
            <person name="Deng W."/>
            <person name="Jiang X."/>
            <person name="Wang W."/>
            <person name="Chen Q."/>
            <person name="Zhang S."/>
            <person name="Li H."/>
            <person name="Wu J."/>
            <person name="Wang P."/>
            <person name="Li P."/>
            <person name="Shi C."/>
            <person name="Zheng F."/>
            <person name="Jian J."/>
            <person name="Huang B."/>
            <person name="Shan D."/>
            <person name="Shi M."/>
            <person name="Fang C."/>
            <person name="Yue Y."/>
            <person name="Li F."/>
            <person name="Li D."/>
            <person name="Wei S."/>
            <person name="Han B."/>
            <person name="Jiang C."/>
            <person name="Yin Y."/>
            <person name="Xia T."/>
            <person name="Zhang Z."/>
            <person name="Bennetzen J.L."/>
            <person name="Zhao S."/>
            <person name="Wan X."/>
        </authorList>
    </citation>
    <scope>NUCLEOTIDE SEQUENCE [LARGE SCALE GENOMIC DNA]</scope>
    <source>
        <strain evidence="7">cv. Shuchazao</strain>
        <tissue evidence="6">Leaf</tissue>
    </source>
</reference>
<dbReference type="EMBL" id="SDRB02001819">
    <property type="protein sequence ID" value="THG20623.1"/>
    <property type="molecule type" value="Genomic_DNA"/>
</dbReference>
<dbReference type="CDD" id="cd03419">
    <property type="entry name" value="GRX_GRXh_1_2_like"/>
    <property type="match status" value="2"/>
</dbReference>
<dbReference type="AlphaFoldDB" id="A0A4S4EUM6"/>
<dbReference type="STRING" id="542762.A0A4S4EUM6"/>
<evidence type="ECO:0000256" key="4">
    <source>
        <dbReference type="ARBA" id="ARBA00023284"/>
    </source>
</evidence>
<proteinExistence type="inferred from homology"/>
<dbReference type="Proteomes" id="UP000306102">
    <property type="component" value="Unassembled WGS sequence"/>
</dbReference>
<comment type="caution">
    <text evidence="6">The sequence shown here is derived from an EMBL/GenBank/DDBJ whole genome shotgun (WGS) entry which is preliminary data.</text>
</comment>
<dbReference type="InterPro" id="IPR036249">
    <property type="entry name" value="Thioredoxin-like_sf"/>
</dbReference>
<dbReference type="SUPFAM" id="SSF52833">
    <property type="entry name" value="Thioredoxin-like"/>
    <property type="match status" value="3"/>
</dbReference>
<dbReference type="Gene3D" id="3.40.30.10">
    <property type="entry name" value="Glutaredoxin"/>
    <property type="match status" value="3"/>
</dbReference>
<dbReference type="PANTHER" id="PTHR10168">
    <property type="entry name" value="GLUTAREDOXIN"/>
    <property type="match status" value="1"/>
</dbReference>
<keyword evidence="3" id="KW-0963">Cytoplasm</keyword>
<keyword evidence="4" id="KW-0676">Redox-active center</keyword>
<dbReference type="InterPro" id="IPR014025">
    <property type="entry name" value="Glutaredoxin_subgr"/>
</dbReference>
<dbReference type="InterPro" id="IPR002109">
    <property type="entry name" value="Glutaredoxin"/>
</dbReference>
<evidence type="ECO:0000256" key="1">
    <source>
        <dbReference type="ARBA" id="ARBA00004496"/>
    </source>
</evidence>
<dbReference type="GO" id="GO:0005737">
    <property type="term" value="C:cytoplasm"/>
    <property type="evidence" value="ECO:0007669"/>
    <property type="project" value="UniProtKB-SubCell"/>
</dbReference>